<evidence type="ECO:0000313" key="3">
    <source>
        <dbReference type="Proteomes" id="UP000481153"/>
    </source>
</evidence>
<dbReference type="Gene3D" id="3.40.630.30">
    <property type="match status" value="1"/>
</dbReference>
<dbReference type="Proteomes" id="UP000481153">
    <property type="component" value="Unassembled WGS sequence"/>
</dbReference>
<dbReference type="VEuPathDB" id="FungiDB:AeMF1_001876"/>
<reference evidence="2 3" key="1">
    <citation type="submission" date="2019-07" db="EMBL/GenBank/DDBJ databases">
        <title>Genomics analysis of Aphanomyces spp. identifies a new class of oomycete effector associated with host adaptation.</title>
        <authorList>
            <person name="Gaulin E."/>
        </authorList>
    </citation>
    <scope>NUCLEOTIDE SEQUENCE [LARGE SCALE GENOMIC DNA]</scope>
    <source>
        <strain evidence="2 3">ATCC 201684</strain>
    </source>
</reference>
<dbReference type="AlphaFoldDB" id="A0A6G0WFY9"/>
<dbReference type="EMBL" id="VJMJ01000232">
    <property type="protein sequence ID" value="KAF0725804.1"/>
    <property type="molecule type" value="Genomic_DNA"/>
</dbReference>
<dbReference type="Pfam" id="PF13508">
    <property type="entry name" value="Acetyltransf_7"/>
    <property type="match status" value="1"/>
</dbReference>
<proteinExistence type="predicted"/>
<feature type="domain" description="N-acetyltransferase" evidence="1">
    <location>
        <begin position="23"/>
        <end position="171"/>
    </location>
</feature>
<evidence type="ECO:0000259" key="1">
    <source>
        <dbReference type="PROSITE" id="PS51186"/>
    </source>
</evidence>
<protein>
    <recommendedName>
        <fullName evidence="1">N-acetyltransferase domain-containing protein</fullName>
    </recommendedName>
</protein>
<accession>A0A6G0WFY9</accession>
<dbReference type="InterPro" id="IPR000182">
    <property type="entry name" value="GNAT_dom"/>
</dbReference>
<evidence type="ECO:0000313" key="2">
    <source>
        <dbReference type="EMBL" id="KAF0725804.1"/>
    </source>
</evidence>
<name>A0A6G0WFY9_9STRA</name>
<dbReference type="InterPro" id="IPR016181">
    <property type="entry name" value="Acyl_CoA_acyltransferase"/>
</dbReference>
<dbReference type="SUPFAM" id="SSF55729">
    <property type="entry name" value="Acyl-CoA N-acyltransferases (Nat)"/>
    <property type="match status" value="1"/>
</dbReference>
<dbReference type="CDD" id="cd04301">
    <property type="entry name" value="NAT_SF"/>
    <property type="match status" value="1"/>
</dbReference>
<dbReference type="GO" id="GO:0016747">
    <property type="term" value="F:acyltransferase activity, transferring groups other than amino-acyl groups"/>
    <property type="evidence" value="ECO:0007669"/>
    <property type="project" value="InterPro"/>
</dbReference>
<comment type="caution">
    <text evidence="2">The sequence shown here is derived from an EMBL/GenBank/DDBJ whole genome shotgun (WGS) entry which is preliminary data.</text>
</comment>
<sequence>MHRSCNRSSGILHRAWYSTKISPTIRVATTADIDAIVDLTYTTLRDAKMLKGDRTSAFHVASLLDKSQGGVIVAEVDNEIVGSIFVEKPDKMYALTMRKDWREQDIGSQLFRRAEVYAKQMLGMAKVQGPVLTTRTDLFEFYERLGSIRTGIIFDHPEGGGLQAEIVMKVL</sequence>
<organism evidence="2 3">
    <name type="scientific">Aphanomyces euteiches</name>
    <dbReference type="NCBI Taxonomy" id="100861"/>
    <lineage>
        <taxon>Eukaryota</taxon>
        <taxon>Sar</taxon>
        <taxon>Stramenopiles</taxon>
        <taxon>Oomycota</taxon>
        <taxon>Saprolegniomycetes</taxon>
        <taxon>Saprolegniales</taxon>
        <taxon>Verrucalvaceae</taxon>
        <taxon>Aphanomyces</taxon>
    </lineage>
</organism>
<dbReference type="PROSITE" id="PS51186">
    <property type="entry name" value="GNAT"/>
    <property type="match status" value="1"/>
</dbReference>
<keyword evidence="3" id="KW-1185">Reference proteome</keyword>
<gene>
    <name evidence="2" type="ORF">Ae201684_015769</name>
</gene>